<keyword evidence="5" id="KW-0998">Cell outer membrane</keyword>
<evidence type="ECO:0000256" key="6">
    <source>
        <dbReference type="SAM" id="SignalP"/>
    </source>
</evidence>
<dbReference type="AlphaFoldDB" id="I3C3K0"/>
<dbReference type="Pfam" id="PF07980">
    <property type="entry name" value="SusD_RagB"/>
    <property type="match status" value="1"/>
</dbReference>
<evidence type="ECO:0000256" key="2">
    <source>
        <dbReference type="ARBA" id="ARBA00006275"/>
    </source>
</evidence>
<evidence type="ECO:0000256" key="1">
    <source>
        <dbReference type="ARBA" id="ARBA00004442"/>
    </source>
</evidence>
<keyword evidence="4" id="KW-0472">Membrane</keyword>
<evidence type="ECO:0000256" key="4">
    <source>
        <dbReference type="ARBA" id="ARBA00023136"/>
    </source>
</evidence>
<keyword evidence="3 6" id="KW-0732">Signal</keyword>
<dbReference type="eggNOG" id="COG0702">
    <property type="taxonomic scope" value="Bacteria"/>
</dbReference>
<evidence type="ECO:0000313" key="10">
    <source>
        <dbReference type="Proteomes" id="UP000004690"/>
    </source>
</evidence>
<gene>
    <name evidence="9" type="ORF">JoomaDRAFT_1174</name>
</gene>
<keyword evidence="10" id="KW-1185">Reference proteome</keyword>
<dbReference type="Gene3D" id="1.25.40.390">
    <property type="match status" value="1"/>
</dbReference>
<evidence type="ECO:0000313" key="9">
    <source>
        <dbReference type="EMBL" id="EIJ38193.1"/>
    </source>
</evidence>
<comment type="similarity">
    <text evidence="2">Belongs to the SusD family.</text>
</comment>
<dbReference type="InterPro" id="IPR033985">
    <property type="entry name" value="SusD-like_N"/>
</dbReference>
<feature type="chain" id="PRO_5003668282" evidence="6">
    <location>
        <begin position="30"/>
        <end position="612"/>
    </location>
</feature>
<dbReference type="Proteomes" id="UP000004690">
    <property type="component" value="Unassembled WGS sequence"/>
</dbReference>
<evidence type="ECO:0000256" key="3">
    <source>
        <dbReference type="ARBA" id="ARBA00022729"/>
    </source>
</evidence>
<feature type="domain" description="SusD-like N-terminal" evidence="8">
    <location>
        <begin position="70"/>
        <end position="180"/>
    </location>
</feature>
<protein>
    <submittedName>
        <fullName evidence="9">RagB/SusD family protein</fullName>
    </submittedName>
</protein>
<comment type="subcellular location">
    <subcellularLocation>
        <location evidence="1">Cell outer membrane</location>
    </subcellularLocation>
</comment>
<evidence type="ECO:0000256" key="5">
    <source>
        <dbReference type="ARBA" id="ARBA00023237"/>
    </source>
</evidence>
<dbReference type="SUPFAM" id="SSF48452">
    <property type="entry name" value="TPR-like"/>
    <property type="match status" value="1"/>
</dbReference>
<evidence type="ECO:0000259" key="7">
    <source>
        <dbReference type="Pfam" id="PF07980"/>
    </source>
</evidence>
<feature type="signal peptide" evidence="6">
    <location>
        <begin position="1"/>
        <end position="29"/>
    </location>
</feature>
<evidence type="ECO:0000259" key="8">
    <source>
        <dbReference type="Pfam" id="PF14322"/>
    </source>
</evidence>
<dbReference type="GO" id="GO:0009279">
    <property type="term" value="C:cell outer membrane"/>
    <property type="evidence" value="ECO:0007669"/>
    <property type="project" value="UniProtKB-SubCell"/>
</dbReference>
<dbReference type="STRING" id="926559.JoomaDRAFT_1174"/>
<feature type="domain" description="RagB/SusD" evidence="7">
    <location>
        <begin position="391"/>
        <end position="610"/>
    </location>
</feature>
<name>I3C3K0_9FLAO</name>
<proteinExistence type="inferred from homology"/>
<dbReference type="PROSITE" id="PS51257">
    <property type="entry name" value="PROKAR_LIPOPROTEIN"/>
    <property type="match status" value="1"/>
</dbReference>
<organism evidence="9 10">
    <name type="scientific">Galbibacter orientalis DSM 19592</name>
    <dbReference type="NCBI Taxonomy" id="926559"/>
    <lineage>
        <taxon>Bacteria</taxon>
        <taxon>Pseudomonadati</taxon>
        <taxon>Bacteroidota</taxon>
        <taxon>Flavobacteriia</taxon>
        <taxon>Flavobacteriales</taxon>
        <taxon>Flavobacteriaceae</taxon>
        <taxon>Galbibacter</taxon>
    </lineage>
</organism>
<reference evidence="9 10" key="1">
    <citation type="submission" date="2012-02" db="EMBL/GenBank/DDBJ databases">
        <title>Improved High-Quality Draft genome of Joostella marina DSM 19592.</title>
        <authorList>
            <consortium name="US DOE Joint Genome Institute (JGI-PGF)"/>
            <person name="Lucas S."/>
            <person name="Copeland A."/>
            <person name="Lapidus A."/>
            <person name="Bruce D."/>
            <person name="Goodwin L."/>
            <person name="Pitluck S."/>
            <person name="Peters L."/>
            <person name="Chertkov O."/>
            <person name="Ovchinnikova G."/>
            <person name="Kyrpides N."/>
            <person name="Mavromatis K."/>
            <person name="Detter J.C."/>
            <person name="Han C."/>
            <person name="Land M."/>
            <person name="Hauser L."/>
            <person name="Markowitz V."/>
            <person name="Cheng J.-F."/>
            <person name="Hugenholtz P."/>
            <person name="Woyke T."/>
            <person name="Wu D."/>
            <person name="Tindall B."/>
            <person name="Brambilla E."/>
            <person name="Klenk H.-P."/>
            <person name="Eisen J.A."/>
        </authorList>
    </citation>
    <scope>NUCLEOTIDE SEQUENCE [LARGE SCALE GENOMIC DNA]</scope>
    <source>
        <strain evidence="9 10">DSM 19592</strain>
    </source>
</reference>
<dbReference type="InterPro" id="IPR012944">
    <property type="entry name" value="SusD_RagB_dom"/>
</dbReference>
<accession>I3C3K0</accession>
<dbReference type="HOGENOM" id="CLU_015553_1_1_10"/>
<dbReference type="InterPro" id="IPR011990">
    <property type="entry name" value="TPR-like_helical_dom_sf"/>
</dbReference>
<dbReference type="EMBL" id="JH651379">
    <property type="protein sequence ID" value="EIJ38193.1"/>
    <property type="molecule type" value="Genomic_DNA"/>
</dbReference>
<sequence>MVNKMKNIYNSAKIIIASLSLTLVTSACSDDFMEPDSISTFDNNYIYSNVDDARNGVNAIYSYFNQDAFRSRLSNNMAGNTDIEHQSGWNSNGDRYQIWNLDALPSNRDLDIVWTNAYRAIRDANISIEGITASGNLENEDETVRKTMNQLLGEAYTLRAYWYSMLIYYFGDVPYVVAAPVAGDNFNLPKTDRNEILSGEIQNLIEVEENMLWADETRYGVEQVNREYTLAMIARLALQRGGYYLKPDLSQARGSNYQEYYTIARDYAKKLIDLKDRPLPTDFRQIFLNNVTFQTPVNSEVLFEVPFSLNSGDVGWNIGIEVEGGPTSSHNYGSGNNYMAMPVTYYFSFDTLDVRRDVTCGLYRINTDFEPEFIDGPMNISQGKWGRHLLETPPGASTAKSTGINWPMMRYADVLLMYAEAENELNGPTMEAQNALRRVRQRAFEDADWAEKVDQYLTSVSSSKDSFFEAIVNERAWEFGGEMIRKYELIRWGIYSEKMSETVEGLKQLADEAYNGTTDLPDYMYWKLDEEGKFTILNRNSRVVAPPDETWNQVPFLLDLHDDTTTYDEWILRDWENYINGPNPGVARYIFPIPTIAVENSQGTLQNDGYGF</sequence>
<dbReference type="Pfam" id="PF14322">
    <property type="entry name" value="SusD-like_3"/>
    <property type="match status" value="1"/>
</dbReference>